<feature type="compositionally biased region" description="Polar residues" evidence="1">
    <location>
        <begin position="213"/>
        <end position="222"/>
    </location>
</feature>
<dbReference type="OrthoDB" id="5403157at2759"/>
<evidence type="ECO:0000313" key="2">
    <source>
        <dbReference type="EMBL" id="TVY44641.1"/>
    </source>
</evidence>
<dbReference type="EMBL" id="QGMJ01000033">
    <property type="protein sequence ID" value="TVY44641.1"/>
    <property type="molecule type" value="Genomic_DNA"/>
</dbReference>
<sequence>MASRSFKPASYLASAAQQTPSRSPRPSFARTSSASSNVSSKSDDSFGTSLRPMNTGSTGEGNTAPVKENISRSGGPSSPCIVALGSPVSRPQKFEDTSTPSRQRSKPIAIELPPRNVPSTYTPLTGRGDHRKSYFPDHDDFSKTYKEHHYGFSRSSTPGSPSNMSASSSVMSSPGSEITPRAATSVPFDLIQPTASATIDSLGIPAGKYYPSNYKSPATTRVSTPTSAAAPLPPTDLTLPSDTAKKSKRQKSSGHERNSSDVKRKLQQYQRDMIAQARQAKSRTGGKGLGFHIQMPKPVSPKLMPAGSPGPITPFELEECDEYLTSVTRGRGDTSIGGGFQQDENLINQMISQEISRAAEIGHPRSLN</sequence>
<comment type="caution">
    <text evidence="2">The sequence shown here is derived from an EMBL/GenBank/DDBJ whole genome shotgun (WGS) entry which is preliminary data.</text>
</comment>
<feature type="compositionally biased region" description="Low complexity" evidence="1">
    <location>
        <begin position="152"/>
        <end position="176"/>
    </location>
</feature>
<proteinExistence type="predicted"/>
<accession>A0A8H8S127</accession>
<feature type="compositionally biased region" description="Basic and acidic residues" evidence="1">
    <location>
        <begin position="127"/>
        <end position="150"/>
    </location>
</feature>
<name>A0A8H8S127_9HELO</name>
<feature type="region of interest" description="Disordered" evidence="1">
    <location>
        <begin position="1"/>
        <end position="181"/>
    </location>
</feature>
<gene>
    <name evidence="2" type="ORF">LSUB1_G001835</name>
</gene>
<organism evidence="2 3">
    <name type="scientific">Lachnellula subtilissima</name>
    <dbReference type="NCBI Taxonomy" id="602034"/>
    <lineage>
        <taxon>Eukaryota</taxon>
        <taxon>Fungi</taxon>
        <taxon>Dikarya</taxon>
        <taxon>Ascomycota</taxon>
        <taxon>Pezizomycotina</taxon>
        <taxon>Leotiomycetes</taxon>
        <taxon>Helotiales</taxon>
        <taxon>Lachnaceae</taxon>
        <taxon>Lachnellula</taxon>
    </lineage>
</organism>
<reference evidence="2 3" key="1">
    <citation type="submission" date="2018-05" db="EMBL/GenBank/DDBJ databases">
        <title>Genome sequencing and assembly of the regulated plant pathogen Lachnellula willkommii and related sister species for the development of diagnostic species identification markers.</title>
        <authorList>
            <person name="Giroux E."/>
            <person name="Bilodeau G."/>
        </authorList>
    </citation>
    <scope>NUCLEOTIDE SEQUENCE [LARGE SCALE GENOMIC DNA]</scope>
    <source>
        <strain evidence="2 3">CBS 197.66</strain>
    </source>
</reference>
<keyword evidence="3" id="KW-1185">Reference proteome</keyword>
<feature type="compositionally biased region" description="Basic and acidic residues" evidence="1">
    <location>
        <begin position="253"/>
        <end position="264"/>
    </location>
</feature>
<feature type="compositionally biased region" description="Low complexity" evidence="1">
    <location>
        <begin position="223"/>
        <end position="242"/>
    </location>
</feature>
<protein>
    <submittedName>
        <fullName evidence="2">Uncharacterized protein</fullName>
    </submittedName>
</protein>
<evidence type="ECO:0000313" key="3">
    <source>
        <dbReference type="Proteomes" id="UP000462212"/>
    </source>
</evidence>
<feature type="region of interest" description="Disordered" evidence="1">
    <location>
        <begin position="201"/>
        <end position="264"/>
    </location>
</feature>
<feature type="compositionally biased region" description="Polar residues" evidence="1">
    <location>
        <begin position="47"/>
        <end position="61"/>
    </location>
</feature>
<dbReference type="AlphaFoldDB" id="A0A8H8S127"/>
<dbReference type="Proteomes" id="UP000462212">
    <property type="component" value="Unassembled WGS sequence"/>
</dbReference>
<evidence type="ECO:0000256" key="1">
    <source>
        <dbReference type="SAM" id="MobiDB-lite"/>
    </source>
</evidence>
<feature type="compositionally biased region" description="Low complexity" evidence="1">
    <location>
        <begin position="19"/>
        <end position="40"/>
    </location>
</feature>